<feature type="compositionally biased region" description="Basic residues" evidence="1">
    <location>
        <begin position="256"/>
        <end position="265"/>
    </location>
</feature>
<evidence type="ECO:0000313" key="2">
    <source>
        <dbReference type="EMBL" id="KAF1978022.1"/>
    </source>
</evidence>
<dbReference type="Proteomes" id="UP000800036">
    <property type="component" value="Unassembled WGS sequence"/>
</dbReference>
<accession>A0A6A5VQR8</accession>
<evidence type="ECO:0000256" key="1">
    <source>
        <dbReference type="SAM" id="MobiDB-lite"/>
    </source>
</evidence>
<sequence>MPANQRSCETPARSGLPAEEYARLKARHEVGRVYKDVKKVYQRHSQDGCRYQEGYKSELSPVHATCYESYGRARPSAVLTNNELHKAKMGTATRKSLSPSFYPTGNPGDDRKACDMPITLTDWNDLDDEFAPLPRKYSQEFHQKWWEDDEDNDVDQLLADMTPSAPWRKHAPLRPLYDISSDFYFVTASTGGAHDGIRDVPKQEASLPLSCSLAESQESFVRPVLKSKFSWSTTSSSSTVEEELEEEPPARSPGKCLKKGFRRNFGKVSNTKTE</sequence>
<evidence type="ECO:0000313" key="3">
    <source>
        <dbReference type="Proteomes" id="UP000800036"/>
    </source>
</evidence>
<dbReference type="OrthoDB" id="3773315at2759"/>
<reference evidence="2" key="1">
    <citation type="journal article" date="2020" name="Stud. Mycol.">
        <title>101 Dothideomycetes genomes: a test case for predicting lifestyles and emergence of pathogens.</title>
        <authorList>
            <person name="Haridas S."/>
            <person name="Albert R."/>
            <person name="Binder M."/>
            <person name="Bloem J."/>
            <person name="Labutti K."/>
            <person name="Salamov A."/>
            <person name="Andreopoulos B."/>
            <person name="Baker S."/>
            <person name="Barry K."/>
            <person name="Bills G."/>
            <person name="Bluhm B."/>
            <person name="Cannon C."/>
            <person name="Castanera R."/>
            <person name="Culley D."/>
            <person name="Daum C."/>
            <person name="Ezra D."/>
            <person name="Gonzalez J."/>
            <person name="Henrissat B."/>
            <person name="Kuo A."/>
            <person name="Liang C."/>
            <person name="Lipzen A."/>
            <person name="Lutzoni F."/>
            <person name="Magnuson J."/>
            <person name="Mondo S."/>
            <person name="Nolan M."/>
            <person name="Ohm R."/>
            <person name="Pangilinan J."/>
            <person name="Park H.-J."/>
            <person name="Ramirez L."/>
            <person name="Alfaro M."/>
            <person name="Sun H."/>
            <person name="Tritt A."/>
            <person name="Yoshinaga Y."/>
            <person name="Zwiers L.-H."/>
            <person name="Turgeon B."/>
            <person name="Goodwin S."/>
            <person name="Spatafora J."/>
            <person name="Crous P."/>
            <person name="Grigoriev I."/>
        </authorList>
    </citation>
    <scope>NUCLEOTIDE SEQUENCE</scope>
    <source>
        <strain evidence="2">CBS 107.79</strain>
    </source>
</reference>
<organism evidence="2 3">
    <name type="scientific">Bimuria novae-zelandiae CBS 107.79</name>
    <dbReference type="NCBI Taxonomy" id="1447943"/>
    <lineage>
        <taxon>Eukaryota</taxon>
        <taxon>Fungi</taxon>
        <taxon>Dikarya</taxon>
        <taxon>Ascomycota</taxon>
        <taxon>Pezizomycotina</taxon>
        <taxon>Dothideomycetes</taxon>
        <taxon>Pleosporomycetidae</taxon>
        <taxon>Pleosporales</taxon>
        <taxon>Massarineae</taxon>
        <taxon>Didymosphaeriaceae</taxon>
        <taxon>Bimuria</taxon>
    </lineage>
</organism>
<dbReference type="EMBL" id="ML976661">
    <property type="protein sequence ID" value="KAF1978022.1"/>
    <property type="molecule type" value="Genomic_DNA"/>
</dbReference>
<keyword evidence="3" id="KW-1185">Reference proteome</keyword>
<name>A0A6A5VQR8_9PLEO</name>
<gene>
    <name evidence="2" type="ORF">BU23DRAFT_564311</name>
</gene>
<dbReference type="AlphaFoldDB" id="A0A6A5VQR8"/>
<protein>
    <submittedName>
        <fullName evidence="2">Uncharacterized protein</fullName>
    </submittedName>
</protein>
<feature type="region of interest" description="Disordered" evidence="1">
    <location>
        <begin position="231"/>
        <end position="274"/>
    </location>
</feature>
<proteinExistence type="predicted"/>